<keyword evidence="4" id="KW-1133">Transmembrane helix</keyword>
<dbReference type="SUPFAM" id="SSF46689">
    <property type="entry name" value="Homeodomain-like"/>
    <property type="match status" value="1"/>
</dbReference>
<evidence type="ECO:0000313" key="6">
    <source>
        <dbReference type="EMBL" id="NJB69941.1"/>
    </source>
</evidence>
<keyword evidence="4" id="KW-0472">Membrane</keyword>
<evidence type="ECO:0000256" key="3">
    <source>
        <dbReference type="ARBA" id="ARBA00023163"/>
    </source>
</evidence>
<sequence length="303" mass="34856">MAFRIGKSVMLYFGHDLEPIFVFLGLSFLLVIGPLLRWYVMAMTTPGFRPIGLHFFELVPFVFIVGMSFFLETNWFNENNSEAIALFASVIIFTYLHLAFYIVKSGRSVHKVRKTHPETKRTKSQATVLQWLQILIGCFVLIWVSYVLNIVEDAVPYIVGPIVYSIVIYYLSIKAFRLKSTNIDGYAFAKNENAALFEQIGELVVAQKLYLESDISLVSVSKLIEKSTQKTSEVINEYAKRNFNDFINYHRIQDAKKMLLDINHQKYTISSIAFDTGFSSLSSFNVAFKRFEETTPSSYKKNR</sequence>
<keyword evidence="3" id="KW-0804">Transcription</keyword>
<evidence type="ECO:0000256" key="1">
    <source>
        <dbReference type="ARBA" id="ARBA00023015"/>
    </source>
</evidence>
<keyword evidence="2 6" id="KW-0238">DNA-binding</keyword>
<accession>A0A846QPG0</accession>
<dbReference type="RefSeq" id="WP_167960325.1">
    <property type="nucleotide sequence ID" value="NZ_JAATJJ010000001.1"/>
</dbReference>
<dbReference type="GO" id="GO:0003700">
    <property type="term" value="F:DNA-binding transcription factor activity"/>
    <property type="evidence" value="ECO:0007669"/>
    <property type="project" value="InterPro"/>
</dbReference>
<dbReference type="AlphaFoldDB" id="A0A846QPG0"/>
<dbReference type="GO" id="GO:0043565">
    <property type="term" value="F:sequence-specific DNA binding"/>
    <property type="evidence" value="ECO:0007669"/>
    <property type="project" value="InterPro"/>
</dbReference>
<keyword evidence="7" id="KW-1185">Reference proteome</keyword>
<dbReference type="InterPro" id="IPR009057">
    <property type="entry name" value="Homeodomain-like_sf"/>
</dbReference>
<feature type="domain" description="HTH araC/xylS-type" evidence="5">
    <location>
        <begin position="201"/>
        <end position="302"/>
    </location>
</feature>
<evidence type="ECO:0000256" key="2">
    <source>
        <dbReference type="ARBA" id="ARBA00023125"/>
    </source>
</evidence>
<dbReference type="SMART" id="SM00342">
    <property type="entry name" value="HTH_ARAC"/>
    <property type="match status" value="1"/>
</dbReference>
<dbReference type="InterPro" id="IPR018062">
    <property type="entry name" value="HTH_AraC-typ_CS"/>
</dbReference>
<dbReference type="Pfam" id="PF12833">
    <property type="entry name" value="HTH_18"/>
    <property type="match status" value="1"/>
</dbReference>
<evidence type="ECO:0000313" key="7">
    <source>
        <dbReference type="Proteomes" id="UP000590442"/>
    </source>
</evidence>
<feature type="transmembrane region" description="Helical" evidence="4">
    <location>
        <begin position="20"/>
        <end position="39"/>
    </location>
</feature>
<reference evidence="6 7" key="1">
    <citation type="submission" date="2020-03" db="EMBL/GenBank/DDBJ databases">
        <title>Genomic Encyclopedia of Type Strains, Phase IV (KMG-IV): sequencing the most valuable type-strain genomes for metagenomic binning, comparative biology and taxonomic classification.</title>
        <authorList>
            <person name="Goeker M."/>
        </authorList>
    </citation>
    <scope>NUCLEOTIDE SEQUENCE [LARGE SCALE GENOMIC DNA]</scope>
    <source>
        <strain evidence="6 7">DSM 29762</strain>
    </source>
</reference>
<dbReference type="PROSITE" id="PS00041">
    <property type="entry name" value="HTH_ARAC_FAMILY_1"/>
    <property type="match status" value="1"/>
</dbReference>
<feature type="transmembrane region" description="Helical" evidence="4">
    <location>
        <begin position="128"/>
        <end position="148"/>
    </location>
</feature>
<name>A0A846QPG0_9FLAO</name>
<keyword evidence="4" id="KW-0812">Transmembrane</keyword>
<gene>
    <name evidence="6" type="ORF">GGR42_000403</name>
</gene>
<keyword evidence="1" id="KW-0805">Transcription regulation</keyword>
<organism evidence="6 7">
    <name type="scientific">Saonia flava</name>
    <dbReference type="NCBI Taxonomy" id="523696"/>
    <lineage>
        <taxon>Bacteria</taxon>
        <taxon>Pseudomonadati</taxon>
        <taxon>Bacteroidota</taxon>
        <taxon>Flavobacteriia</taxon>
        <taxon>Flavobacteriales</taxon>
        <taxon>Flavobacteriaceae</taxon>
        <taxon>Saonia</taxon>
    </lineage>
</organism>
<protein>
    <submittedName>
        <fullName evidence="6">AraC-like DNA-binding protein</fullName>
    </submittedName>
</protein>
<dbReference type="Proteomes" id="UP000590442">
    <property type="component" value="Unassembled WGS sequence"/>
</dbReference>
<feature type="transmembrane region" description="Helical" evidence="4">
    <location>
        <begin position="154"/>
        <end position="173"/>
    </location>
</feature>
<dbReference type="PANTHER" id="PTHR43280:SF29">
    <property type="entry name" value="ARAC-FAMILY TRANSCRIPTIONAL REGULATOR"/>
    <property type="match status" value="1"/>
</dbReference>
<dbReference type="EMBL" id="JAATJJ010000001">
    <property type="protein sequence ID" value="NJB69941.1"/>
    <property type="molecule type" value="Genomic_DNA"/>
</dbReference>
<comment type="caution">
    <text evidence="6">The sequence shown here is derived from an EMBL/GenBank/DDBJ whole genome shotgun (WGS) entry which is preliminary data.</text>
</comment>
<feature type="transmembrane region" description="Helical" evidence="4">
    <location>
        <begin position="51"/>
        <end position="71"/>
    </location>
</feature>
<dbReference type="Gene3D" id="1.10.10.60">
    <property type="entry name" value="Homeodomain-like"/>
    <property type="match status" value="1"/>
</dbReference>
<proteinExistence type="predicted"/>
<dbReference type="InterPro" id="IPR018060">
    <property type="entry name" value="HTH_AraC"/>
</dbReference>
<evidence type="ECO:0000256" key="4">
    <source>
        <dbReference type="SAM" id="Phobius"/>
    </source>
</evidence>
<dbReference type="PANTHER" id="PTHR43280">
    <property type="entry name" value="ARAC-FAMILY TRANSCRIPTIONAL REGULATOR"/>
    <property type="match status" value="1"/>
</dbReference>
<dbReference type="PROSITE" id="PS01124">
    <property type="entry name" value="HTH_ARAC_FAMILY_2"/>
    <property type="match status" value="1"/>
</dbReference>
<evidence type="ECO:0000259" key="5">
    <source>
        <dbReference type="PROSITE" id="PS01124"/>
    </source>
</evidence>
<feature type="transmembrane region" description="Helical" evidence="4">
    <location>
        <begin position="83"/>
        <end position="103"/>
    </location>
</feature>